<gene>
    <name evidence="3" type="ORF">K2173_016193</name>
</gene>
<dbReference type="CDD" id="cd03784">
    <property type="entry name" value="GT1_Gtf-like"/>
    <property type="match status" value="1"/>
</dbReference>
<dbReference type="InterPro" id="IPR002213">
    <property type="entry name" value="UDP_glucos_trans"/>
</dbReference>
<comment type="similarity">
    <text evidence="1">Belongs to the UDP-glycosyltransferase family.</text>
</comment>
<evidence type="ECO:0000313" key="4">
    <source>
        <dbReference type="Proteomes" id="UP001159364"/>
    </source>
</evidence>
<evidence type="ECO:0008006" key="5">
    <source>
        <dbReference type="Google" id="ProtNLM"/>
    </source>
</evidence>
<evidence type="ECO:0000256" key="2">
    <source>
        <dbReference type="ARBA" id="ARBA00022679"/>
    </source>
</evidence>
<dbReference type="AlphaFoldDB" id="A0AAV8SFI1"/>
<dbReference type="Proteomes" id="UP001159364">
    <property type="component" value="Linkage Group LG11"/>
</dbReference>
<dbReference type="PANTHER" id="PTHR48049:SF27">
    <property type="entry name" value="ANTHOCYANIDIN 3-O-GLUCOSYLTRANSFERASE 7-LIKE ISOFORM X1"/>
    <property type="match status" value="1"/>
</dbReference>
<dbReference type="FunFam" id="3.40.50.2000:FF:000060">
    <property type="entry name" value="Glycosyltransferase"/>
    <property type="match status" value="1"/>
</dbReference>
<keyword evidence="2" id="KW-0808">Transferase</keyword>
<dbReference type="Gene3D" id="3.40.50.2000">
    <property type="entry name" value="Glycogen Phosphorylase B"/>
    <property type="match status" value="2"/>
</dbReference>
<evidence type="ECO:0000256" key="1">
    <source>
        <dbReference type="ARBA" id="ARBA00009995"/>
    </source>
</evidence>
<evidence type="ECO:0000313" key="3">
    <source>
        <dbReference type="EMBL" id="KAJ8751012.1"/>
    </source>
</evidence>
<dbReference type="SUPFAM" id="SSF53756">
    <property type="entry name" value="UDP-Glycosyltransferase/glycogen phosphorylase"/>
    <property type="match status" value="1"/>
</dbReference>
<dbReference type="Pfam" id="PF00201">
    <property type="entry name" value="UDPGT"/>
    <property type="match status" value="1"/>
</dbReference>
<name>A0AAV8SFI1_9ROSI</name>
<proteinExistence type="inferred from homology"/>
<dbReference type="EMBL" id="JAIWQS010000011">
    <property type="protein sequence ID" value="KAJ8751012.1"/>
    <property type="molecule type" value="Genomic_DNA"/>
</dbReference>
<dbReference type="PANTHER" id="PTHR48049">
    <property type="entry name" value="GLYCOSYLTRANSFERASE"/>
    <property type="match status" value="1"/>
</dbReference>
<sequence>MPVMNRSGEGHAVVLAWPFTSHPFALFNLTCKLAAFAPQVQFSFISTEECNGSIINAKNLDVPINVKSYNVDDGLPKHPKRPVTPQEEAGFFVSLIPENFKSGMREAVTKTGRNITRLMADGVLSYAAGKLAEDMKVPWVAFWVPTPYALSAHLHMHLIADIYRNGGDQTLDAIPGLSKILIEDLPQEVLLRDQSYPDSSPVLLAMEQMSEWLPKASAVVMNSYEELNSTLLTKDLKSKFQNLFYVGFLTIPVPLPPASGPDVTGCLPWLDNQKASSVVYISFGTLVVPPPKELAALAEALEASGVPFLWSLKDNFRSCLPEGFIERTRLQGKVVPWAPQSRVLAHSSIGAQVSHCGFNSLAESILGGVPLICRPVWTDNHMNARMAEEEWGIAVGIEGEVITKSGMVESLKTVFQHDKGRQMKEAICALRETVLNAAGPDGVAANDFKALAQMVAQNKCQE</sequence>
<organism evidence="3 4">
    <name type="scientific">Erythroxylum novogranatense</name>
    <dbReference type="NCBI Taxonomy" id="1862640"/>
    <lineage>
        <taxon>Eukaryota</taxon>
        <taxon>Viridiplantae</taxon>
        <taxon>Streptophyta</taxon>
        <taxon>Embryophyta</taxon>
        <taxon>Tracheophyta</taxon>
        <taxon>Spermatophyta</taxon>
        <taxon>Magnoliopsida</taxon>
        <taxon>eudicotyledons</taxon>
        <taxon>Gunneridae</taxon>
        <taxon>Pentapetalae</taxon>
        <taxon>rosids</taxon>
        <taxon>fabids</taxon>
        <taxon>Malpighiales</taxon>
        <taxon>Erythroxylaceae</taxon>
        <taxon>Erythroxylum</taxon>
    </lineage>
</organism>
<reference evidence="3 4" key="1">
    <citation type="submission" date="2021-09" db="EMBL/GenBank/DDBJ databases">
        <title>Genomic insights and catalytic innovation underlie evolution of tropane alkaloids biosynthesis.</title>
        <authorList>
            <person name="Wang Y.-J."/>
            <person name="Tian T."/>
            <person name="Huang J.-P."/>
            <person name="Huang S.-X."/>
        </authorList>
    </citation>
    <scope>NUCLEOTIDE SEQUENCE [LARGE SCALE GENOMIC DNA]</scope>
    <source>
        <strain evidence="3">KIB-2018</strain>
        <tissue evidence="3">Leaf</tissue>
    </source>
</reference>
<keyword evidence="4" id="KW-1185">Reference proteome</keyword>
<accession>A0AAV8SFI1</accession>
<comment type="caution">
    <text evidence="3">The sequence shown here is derived from an EMBL/GenBank/DDBJ whole genome shotgun (WGS) entry which is preliminary data.</text>
</comment>
<dbReference type="GO" id="GO:0035251">
    <property type="term" value="F:UDP-glucosyltransferase activity"/>
    <property type="evidence" value="ECO:0007669"/>
    <property type="project" value="InterPro"/>
</dbReference>
<protein>
    <recommendedName>
        <fullName evidence="5">Glycosyltransferase</fullName>
    </recommendedName>
</protein>
<dbReference type="InterPro" id="IPR050481">
    <property type="entry name" value="UDP-glycosyltransf_plant"/>
</dbReference>